<dbReference type="InterPro" id="IPR011990">
    <property type="entry name" value="TPR-like_helical_dom_sf"/>
</dbReference>
<evidence type="ECO:0000313" key="3">
    <source>
        <dbReference type="EMBL" id="CAE8637123.1"/>
    </source>
</evidence>
<dbReference type="OrthoDB" id="185373at2759"/>
<dbReference type="Gene3D" id="1.25.40.10">
    <property type="entry name" value="Tetratricopeptide repeat domain"/>
    <property type="match status" value="1"/>
</dbReference>
<feature type="repeat" description="PPR" evidence="2">
    <location>
        <begin position="146"/>
        <end position="180"/>
    </location>
</feature>
<accession>A0A813HHE4</accession>
<dbReference type="NCBIfam" id="TIGR00756">
    <property type="entry name" value="PPR"/>
    <property type="match status" value="1"/>
</dbReference>
<evidence type="ECO:0000313" key="4">
    <source>
        <dbReference type="Proteomes" id="UP000654075"/>
    </source>
</evidence>
<name>A0A813HHE4_POLGL</name>
<feature type="non-terminal residue" evidence="3">
    <location>
        <position position="232"/>
    </location>
</feature>
<comment type="caution">
    <text evidence="3">The sequence shown here is derived from an EMBL/GenBank/DDBJ whole genome shotgun (WGS) entry which is preliminary data.</text>
</comment>
<dbReference type="Pfam" id="PF01535">
    <property type="entry name" value="PPR"/>
    <property type="match status" value="1"/>
</dbReference>
<dbReference type="Proteomes" id="UP000654075">
    <property type="component" value="Unassembled WGS sequence"/>
</dbReference>
<feature type="repeat" description="PPR" evidence="2">
    <location>
        <begin position="73"/>
        <end position="103"/>
    </location>
</feature>
<dbReference type="InterPro" id="IPR002885">
    <property type="entry name" value="PPR_rpt"/>
</dbReference>
<evidence type="ECO:0000256" key="1">
    <source>
        <dbReference type="ARBA" id="ARBA00022737"/>
    </source>
</evidence>
<dbReference type="PROSITE" id="PS51375">
    <property type="entry name" value="PPR"/>
    <property type="match status" value="2"/>
</dbReference>
<keyword evidence="1" id="KW-0677">Repeat</keyword>
<gene>
    <name evidence="3" type="ORF">PGLA1383_LOCUS52514</name>
</gene>
<reference evidence="3" key="1">
    <citation type="submission" date="2021-02" db="EMBL/GenBank/DDBJ databases">
        <authorList>
            <person name="Dougan E. K."/>
            <person name="Rhodes N."/>
            <person name="Thang M."/>
            <person name="Chan C."/>
        </authorList>
    </citation>
    <scope>NUCLEOTIDE SEQUENCE</scope>
</reference>
<keyword evidence="4" id="KW-1185">Reference proteome</keyword>
<dbReference type="AlphaFoldDB" id="A0A813HHE4"/>
<dbReference type="EMBL" id="CAJNNV010031622">
    <property type="protein sequence ID" value="CAE8637123.1"/>
    <property type="molecule type" value="Genomic_DNA"/>
</dbReference>
<evidence type="ECO:0000256" key="2">
    <source>
        <dbReference type="PROSITE-ProRule" id="PRU00708"/>
    </source>
</evidence>
<organism evidence="3 4">
    <name type="scientific">Polarella glacialis</name>
    <name type="common">Dinoflagellate</name>
    <dbReference type="NCBI Taxonomy" id="89957"/>
    <lineage>
        <taxon>Eukaryota</taxon>
        <taxon>Sar</taxon>
        <taxon>Alveolata</taxon>
        <taxon>Dinophyceae</taxon>
        <taxon>Suessiales</taxon>
        <taxon>Suessiaceae</taxon>
        <taxon>Polarella</taxon>
    </lineage>
</organism>
<proteinExistence type="predicted"/>
<sequence>MKAGATLAAAFRTPAAKTTWTLGAVEGRRLQSPGAAEFLAHRNAQIARCARGGQWTLALHLFQELGRHSVLPDVVSWTSVISSCSRARQWRTALRLFAELRLCPELRPNVVLCSAAISAFGAGGLWASATSLLEELHASDMGERPDVAAYSAAISACAKAARWEHTIGLLALMQGLRLAPNTACLTAVAGGLLSCGGRQAKVALEMLADPSSDASGGGDGITARALVQAAEE</sequence>
<dbReference type="PANTHER" id="PTHR47447:SF17">
    <property type="entry name" value="OS12G0638900 PROTEIN"/>
    <property type="match status" value="1"/>
</dbReference>
<dbReference type="PANTHER" id="PTHR47447">
    <property type="entry name" value="OS03G0856100 PROTEIN"/>
    <property type="match status" value="1"/>
</dbReference>
<protein>
    <recommendedName>
        <fullName evidence="5">Pentatricopeptide repeat-containing protein, chloroplastic</fullName>
    </recommendedName>
</protein>
<evidence type="ECO:0008006" key="5">
    <source>
        <dbReference type="Google" id="ProtNLM"/>
    </source>
</evidence>